<reference evidence="3 4" key="1">
    <citation type="submission" date="2024-04" db="EMBL/GenBank/DDBJ databases">
        <title>Phyllosticta paracitricarpa is synonymous to the EU quarantine fungus P. citricarpa based on phylogenomic analyses.</title>
        <authorList>
            <consortium name="Lawrence Berkeley National Laboratory"/>
            <person name="Van Ingen-Buijs V.A."/>
            <person name="Van Westerhoven A.C."/>
            <person name="Haridas S."/>
            <person name="Skiadas P."/>
            <person name="Martin F."/>
            <person name="Groenewald J.Z."/>
            <person name="Crous P.W."/>
            <person name="Seidl M.F."/>
        </authorList>
    </citation>
    <scope>NUCLEOTIDE SEQUENCE [LARGE SCALE GENOMIC DNA]</scope>
    <source>
        <strain evidence="3 4">CBS 123374</strain>
    </source>
</reference>
<evidence type="ECO:0000313" key="3">
    <source>
        <dbReference type="EMBL" id="KAK8235417.1"/>
    </source>
</evidence>
<name>A0ABR1YPR0_9PEZI</name>
<comment type="caution">
    <text evidence="3">The sequence shown here is derived from an EMBL/GenBank/DDBJ whole genome shotgun (WGS) entry which is preliminary data.</text>
</comment>
<dbReference type="Proteomes" id="UP001492380">
    <property type="component" value="Unassembled WGS sequence"/>
</dbReference>
<evidence type="ECO:0000313" key="4">
    <source>
        <dbReference type="Proteomes" id="UP001492380"/>
    </source>
</evidence>
<feature type="region of interest" description="Disordered" evidence="1">
    <location>
        <begin position="1"/>
        <end position="20"/>
    </location>
</feature>
<sequence>MSIGSKSNSTPEQVDLEPNRNMQRNRDAWLVVHTGALHVCNRREAFIAFQEIKAFTVSTKSDNPSLGLNHTYTARGIGQTRINITSVDGTSHERVLQDVLHVPEAFANFVSLPRLFCPAEEQYKLDRKLGVAYSMDGRELAWFPPDNQGLLCLVLDNSLEPLFEGPSALHRNAPTLSFEVHMNGFPRLDVINSAPKLDMVLRHLKSLDDSDKDEIVRWGTDRVDMTVSEIIKVVNEQLADAESS</sequence>
<protein>
    <recommendedName>
        <fullName evidence="2">Retrovirus-related Pol polyprotein from transposon TNT 1-94-like beta-barrel domain-containing protein</fullName>
    </recommendedName>
</protein>
<dbReference type="Pfam" id="PF22936">
    <property type="entry name" value="Pol_BBD"/>
    <property type="match status" value="1"/>
</dbReference>
<evidence type="ECO:0000259" key="2">
    <source>
        <dbReference type="Pfam" id="PF22936"/>
    </source>
</evidence>
<dbReference type="EMBL" id="JBBWRZ010000005">
    <property type="protein sequence ID" value="KAK8235417.1"/>
    <property type="molecule type" value="Genomic_DNA"/>
</dbReference>
<accession>A0ABR1YPR0</accession>
<evidence type="ECO:0000256" key="1">
    <source>
        <dbReference type="SAM" id="MobiDB-lite"/>
    </source>
</evidence>
<gene>
    <name evidence="3" type="ORF">HDK90DRAFT_510586</name>
</gene>
<feature type="compositionally biased region" description="Polar residues" evidence="1">
    <location>
        <begin position="1"/>
        <end position="12"/>
    </location>
</feature>
<keyword evidence="4" id="KW-1185">Reference proteome</keyword>
<organism evidence="3 4">
    <name type="scientific">Phyllosticta capitalensis</name>
    <dbReference type="NCBI Taxonomy" id="121624"/>
    <lineage>
        <taxon>Eukaryota</taxon>
        <taxon>Fungi</taxon>
        <taxon>Dikarya</taxon>
        <taxon>Ascomycota</taxon>
        <taxon>Pezizomycotina</taxon>
        <taxon>Dothideomycetes</taxon>
        <taxon>Dothideomycetes incertae sedis</taxon>
        <taxon>Botryosphaeriales</taxon>
        <taxon>Phyllostictaceae</taxon>
        <taxon>Phyllosticta</taxon>
    </lineage>
</organism>
<feature type="domain" description="Retrovirus-related Pol polyprotein from transposon TNT 1-94-like beta-barrel" evidence="2">
    <location>
        <begin position="37"/>
        <end position="115"/>
    </location>
</feature>
<dbReference type="InterPro" id="IPR054722">
    <property type="entry name" value="PolX-like_BBD"/>
</dbReference>
<proteinExistence type="predicted"/>